<evidence type="ECO:0000313" key="2">
    <source>
        <dbReference type="Proteomes" id="UP000199501"/>
    </source>
</evidence>
<dbReference type="EMBL" id="FMZZ01000004">
    <property type="protein sequence ID" value="SDC79710.1"/>
    <property type="molecule type" value="Genomic_DNA"/>
</dbReference>
<evidence type="ECO:0000313" key="1">
    <source>
        <dbReference type="EMBL" id="SDC79710.1"/>
    </source>
</evidence>
<dbReference type="Proteomes" id="UP000199501">
    <property type="component" value="Unassembled WGS sequence"/>
</dbReference>
<proteinExistence type="predicted"/>
<name>A0A1G6PHJ4_9PSEU</name>
<protein>
    <submittedName>
        <fullName evidence="1">Uncharacterized protein</fullName>
    </submittedName>
</protein>
<sequence>MTALDEHISQLISNDVGWKASKYGTDRAIEVE</sequence>
<keyword evidence="2" id="KW-1185">Reference proteome</keyword>
<organism evidence="1 2">
    <name type="scientific">Actinokineospora iranica</name>
    <dbReference type="NCBI Taxonomy" id="1271860"/>
    <lineage>
        <taxon>Bacteria</taxon>
        <taxon>Bacillati</taxon>
        <taxon>Actinomycetota</taxon>
        <taxon>Actinomycetes</taxon>
        <taxon>Pseudonocardiales</taxon>
        <taxon>Pseudonocardiaceae</taxon>
        <taxon>Actinokineospora</taxon>
    </lineage>
</organism>
<dbReference type="AlphaFoldDB" id="A0A1G6PHJ4"/>
<reference evidence="2" key="1">
    <citation type="submission" date="2016-10" db="EMBL/GenBank/DDBJ databases">
        <authorList>
            <person name="Varghese N."/>
            <person name="Submissions S."/>
        </authorList>
    </citation>
    <scope>NUCLEOTIDE SEQUENCE [LARGE SCALE GENOMIC DNA]</scope>
    <source>
        <strain evidence="2">IBRC-M 10403</strain>
    </source>
</reference>
<accession>A0A1G6PHJ4</accession>
<gene>
    <name evidence="1" type="ORF">SAMN05216174_104307</name>
</gene>